<keyword evidence="1" id="KW-0805">Transcription regulation</keyword>
<dbReference type="Pfam" id="PF09339">
    <property type="entry name" value="HTH_IclR"/>
    <property type="match status" value="1"/>
</dbReference>
<protein>
    <recommendedName>
        <fullName evidence="8">IclR family transcriptional regulator</fullName>
    </recommendedName>
</protein>
<proteinExistence type="predicted"/>
<dbReference type="EMBL" id="JFKA01000006">
    <property type="protein sequence ID" value="OSQ37416.1"/>
    <property type="molecule type" value="Genomic_DNA"/>
</dbReference>
<dbReference type="InterPro" id="IPR014757">
    <property type="entry name" value="Tscrpt_reg_IclR_C"/>
</dbReference>
<feature type="domain" description="HTH iclR-type" evidence="4">
    <location>
        <begin position="11"/>
        <end position="80"/>
    </location>
</feature>
<keyword evidence="3" id="KW-0804">Transcription</keyword>
<keyword evidence="7" id="KW-1185">Reference proteome</keyword>
<comment type="caution">
    <text evidence="6">The sequence shown here is derived from an EMBL/GenBank/DDBJ whole genome shotgun (WGS) entry which is preliminary data.</text>
</comment>
<name>A0A1Y2L042_9PROT</name>
<dbReference type="Proteomes" id="UP000193391">
    <property type="component" value="Unassembled WGS sequence"/>
</dbReference>
<dbReference type="STRING" id="1293891.TMES_14480"/>
<organism evidence="6 7">
    <name type="scientific">Thalassospira mesophila</name>
    <dbReference type="NCBI Taxonomy" id="1293891"/>
    <lineage>
        <taxon>Bacteria</taxon>
        <taxon>Pseudomonadati</taxon>
        <taxon>Pseudomonadota</taxon>
        <taxon>Alphaproteobacteria</taxon>
        <taxon>Rhodospirillales</taxon>
        <taxon>Thalassospiraceae</taxon>
        <taxon>Thalassospira</taxon>
    </lineage>
</organism>
<sequence length="259" mass="28205">MSEDIKRVYKAPALEKGLEILEILAAERRPMSMGAIASALGRSKSEIFRMLSVLEQKGYLERKDGSELFHITNHLFELGMQVSPVSTLLEAALPQMRRLAARVGQSCHLAVPSRDQMVVIARVESPEAIGFSVRVGYRRSLADSGSGKVLLAWMSPERRAPLMEYFGERLGASFNAEVWEYELKAIRARGYVDVQSTATVGIIDVGAPVLQGDGGEILASLTIPYLGGPSTPYKVADTVPFIVETAQEITRLTGSHGGL</sequence>
<evidence type="ECO:0000256" key="2">
    <source>
        <dbReference type="ARBA" id="ARBA00023125"/>
    </source>
</evidence>
<dbReference type="SMART" id="SM00346">
    <property type="entry name" value="HTH_ICLR"/>
    <property type="match status" value="1"/>
</dbReference>
<dbReference type="InterPro" id="IPR029016">
    <property type="entry name" value="GAF-like_dom_sf"/>
</dbReference>
<feature type="domain" description="IclR-ED" evidence="5">
    <location>
        <begin position="74"/>
        <end position="255"/>
    </location>
</feature>
<dbReference type="RefSeq" id="WP_085583946.1">
    <property type="nucleotide sequence ID" value="NZ_JFKA01000006.1"/>
</dbReference>
<keyword evidence="2" id="KW-0238">DNA-binding</keyword>
<evidence type="ECO:0008006" key="8">
    <source>
        <dbReference type="Google" id="ProtNLM"/>
    </source>
</evidence>
<evidence type="ECO:0000256" key="1">
    <source>
        <dbReference type="ARBA" id="ARBA00023015"/>
    </source>
</evidence>
<accession>A0A1Y2L042</accession>
<dbReference type="Pfam" id="PF01614">
    <property type="entry name" value="IclR_C"/>
    <property type="match status" value="1"/>
</dbReference>
<dbReference type="InterPro" id="IPR036388">
    <property type="entry name" value="WH-like_DNA-bd_sf"/>
</dbReference>
<dbReference type="InterPro" id="IPR036390">
    <property type="entry name" value="WH_DNA-bd_sf"/>
</dbReference>
<dbReference type="InterPro" id="IPR050707">
    <property type="entry name" value="HTH_MetabolicPath_Reg"/>
</dbReference>
<evidence type="ECO:0000259" key="4">
    <source>
        <dbReference type="PROSITE" id="PS51077"/>
    </source>
</evidence>
<dbReference type="AlphaFoldDB" id="A0A1Y2L042"/>
<dbReference type="PROSITE" id="PS51077">
    <property type="entry name" value="HTH_ICLR"/>
    <property type="match status" value="1"/>
</dbReference>
<gene>
    <name evidence="6" type="ORF">TMES_14480</name>
</gene>
<dbReference type="PROSITE" id="PS51078">
    <property type="entry name" value="ICLR_ED"/>
    <property type="match status" value="1"/>
</dbReference>
<reference evidence="6 7" key="1">
    <citation type="submission" date="2014-03" db="EMBL/GenBank/DDBJ databases">
        <title>The draft genome sequence of Thalassospira mesophila JCM 18969.</title>
        <authorList>
            <person name="Lai Q."/>
            <person name="Shao Z."/>
        </authorList>
    </citation>
    <scope>NUCLEOTIDE SEQUENCE [LARGE SCALE GENOMIC DNA]</scope>
    <source>
        <strain evidence="6 7">JCM 18969</strain>
    </source>
</reference>
<dbReference type="Gene3D" id="1.10.10.10">
    <property type="entry name" value="Winged helix-like DNA-binding domain superfamily/Winged helix DNA-binding domain"/>
    <property type="match status" value="1"/>
</dbReference>
<evidence type="ECO:0000313" key="6">
    <source>
        <dbReference type="EMBL" id="OSQ37416.1"/>
    </source>
</evidence>
<evidence type="ECO:0000256" key="3">
    <source>
        <dbReference type="ARBA" id="ARBA00023163"/>
    </source>
</evidence>
<dbReference type="Gene3D" id="3.30.450.40">
    <property type="match status" value="1"/>
</dbReference>
<dbReference type="SUPFAM" id="SSF55781">
    <property type="entry name" value="GAF domain-like"/>
    <property type="match status" value="1"/>
</dbReference>
<dbReference type="InterPro" id="IPR005471">
    <property type="entry name" value="Tscrpt_reg_IclR_N"/>
</dbReference>
<dbReference type="PANTHER" id="PTHR30136:SF7">
    <property type="entry name" value="HTH-TYPE TRANSCRIPTIONAL REGULATOR KDGR-RELATED"/>
    <property type="match status" value="1"/>
</dbReference>
<dbReference type="GO" id="GO:0003700">
    <property type="term" value="F:DNA-binding transcription factor activity"/>
    <property type="evidence" value="ECO:0007669"/>
    <property type="project" value="TreeGrafter"/>
</dbReference>
<dbReference type="SUPFAM" id="SSF46785">
    <property type="entry name" value="Winged helix' DNA-binding domain"/>
    <property type="match status" value="1"/>
</dbReference>
<evidence type="ECO:0000313" key="7">
    <source>
        <dbReference type="Proteomes" id="UP000193391"/>
    </source>
</evidence>
<dbReference type="OrthoDB" id="6057486at2"/>
<dbReference type="GO" id="GO:0003677">
    <property type="term" value="F:DNA binding"/>
    <property type="evidence" value="ECO:0007669"/>
    <property type="project" value="UniProtKB-KW"/>
</dbReference>
<dbReference type="GO" id="GO:0045892">
    <property type="term" value="P:negative regulation of DNA-templated transcription"/>
    <property type="evidence" value="ECO:0007669"/>
    <property type="project" value="TreeGrafter"/>
</dbReference>
<dbReference type="PANTHER" id="PTHR30136">
    <property type="entry name" value="HELIX-TURN-HELIX TRANSCRIPTIONAL REGULATOR, ICLR FAMILY"/>
    <property type="match status" value="1"/>
</dbReference>
<evidence type="ECO:0000259" key="5">
    <source>
        <dbReference type="PROSITE" id="PS51078"/>
    </source>
</evidence>